<keyword evidence="2" id="KW-0472">Membrane</keyword>
<feature type="region of interest" description="Disordered" evidence="1">
    <location>
        <begin position="403"/>
        <end position="431"/>
    </location>
</feature>
<feature type="transmembrane region" description="Helical" evidence="2">
    <location>
        <begin position="221"/>
        <end position="240"/>
    </location>
</feature>
<keyword evidence="2" id="KW-1133">Transmembrane helix</keyword>
<protein>
    <submittedName>
        <fullName evidence="3">Predicted arabinose efflux permease, MFS family</fullName>
    </submittedName>
</protein>
<dbReference type="PANTHER" id="PTHR23542">
    <property type="match status" value="1"/>
</dbReference>
<reference evidence="3 4" key="1">
    <citation type="submission" date="2016-10" db="EMBL/GenBank/DDBJ databases">
        <authorList>
            <person name="de Groot N.N."/>
        </authorList>
    </citation>
    <scope>NUCLEOTIDE SEQUENCE [LARGE SCALE GENOMIC DNA]</scope>
    <source>
        <strain evidence="3 4">CGMCC 4.5727</strain>
    </source>
</reference>
<dbReference type="PANTHER" id="PTHR23542:SF1">
    <property type="entry name" value="MAJOR FACILITATOR SUPERFAMILY (MFS) PROFILE DOMAIN-CONTAINING PROTEIN"/>
    <property type="match status" value="1"/>
</dbReference>
<name>A0A1G9HJZ1_9ACTN</name>
<feature type="transmembrane region" description="Helical" evidence="2">
    <location>
        <begin position="180"/>
        <end position="200"/>
    </location>
</feature>
<dbReference type="AlphaFoldDB" id="A0A1G9HJZ1"/>
<evidence type="ECO:0000256" key="1">
    <source>
        <dbReference type="SAM" id="MobiDB-lite"/>
    </source>
</evidence>
<evidence type="ECO:0000313" key="3">
    <source>
        <dbReference type="EMBL" id="SDL12803.1"/>
    </source>
</evidence>
<dbReference type="EMBL" id="FNFF01000019">
    <property type="protein sequence ID" value="SDL12803.1"/>
    <property type="molecule type" value="Genomic_DNA"/>
</dbReference>
<accession>A0A1G9HJZ1</accession>
<organism evidence="3 4">
    <name type="scientific">Streptomyces indicus</name>
    <dbReference type="NCBI Taxonomy" id="417292"/>
    <lineage>
        <taxon>Bacteria</taxon>
        <taxon>Bacillati</taxon>
        <taxon>Actinomycetota</taxon>
        <taxon>Actinomycetes</taxon>
        <taxon>Kitasatosporales</taxon>
        <taxon>Streptomycetaceae</taxon>
        <taxon>Streptomyces</taxon>
    </lineage>
</organism>
<keyword evidence="2" id="KW-0812">Transmembrane</keyword>
<feature type="transmembrane region" description="Helical" evidence="2">
    <location>
        <begin position="151"/>
        <end position="174"/>
    </location>
</feature>
<evidence type="ECO:0000313" key="4">
    <source>
        <dbReference type="Proteomes" id="UP000199155"/>
    </source>
</evidence>
<feature type="transmembrane region" description="Helical" evidence="2">
    <location>
        <begin position="115"/>
        <end position="139"/>
    </location>
</feature>
<evidence type="ECO:0000256" key="2">
    <source>
        <dbReference type="SAM" id="Phobius"/>
    </source>
</evidence>
<feature type="transmembrane region" description="Helical" evidence="2">
    <location>
        <begin position="286"/>
        <end position="307"/>
    </location>
</feature>
<feature type="transmembrane region" description="Helical" evidence="2">
    <location>
        <begin position="26"/>
        <end position="51"/>
    </location>
</feature>
<sequence>MPDSAKPAAAEPDSAGSYRTLLSRPVLAWSAVAVATRMPVAMAPLALVFLVRERPGGYAFGALLGAVYVIGEIAGAAVLGTRLRPERARRQLALGLLGGGAGFLLLALAPDAPGLVLGAGAFLAGAAPAGAAGGLRALLQSMVPSGAVAQALSFEAILNSLIWAVAPVAATSLALSAAPYAPMILATALVLAATAGLWLLPAGWKPAEEHTEGGSRARVLLRAWPAYVMGAATMCLLALAELALPALLAQRGFGVGLAGPLLAGFAVASAVGAFVYGTRASWPGRLATQSAVLLIGVSACAVCIAVVPSVTGIAVGLGLAGVLQAGAILTRNLALRETLPESALAAGYSVMYAAVGAGYALSGSLAGGLMNVTTPSNAVLVGVGLTLVLTAAGVCGDRRLRRDGSTRKARTRVVRAEGAPVGGRGDTERAH</sequence>
<feature type="transmembrane region" description="Helical" evidence="2">
    <location>
        <begin position="313"/>
        <end position="334"/>
    </location>
</feature>
<dbReference type="OrthoDB" id="3541730at2"/>
<feature type="transmembrane region" description="Helical" evidence="2">
    <location>
        <begin position="57"/>
        <end position="80"/>
    </location>
</feature>
<feature type="transmembrane region" description="Helical" evidence="2">
    <location>
        <begin position="92"/>
        <end position="109"/>
    </location>
</feature>
<dbReference type="Gene3D" id="1.20.1250.20">
    <property type="entry name" value="MFS general substrate transporter like domains"/>
    <property type="match status" value="1"/>
</dbReference>
<dbReference type="Proteomes" id="UP000199155">
    <property type="component" value="Unassembled WGS sequence"/>
</dbReference>
<dbReference type="STRING" id="417292.SAMN05421806_11920"/>
<gene>
    <name evidence="3" type="ORF">SAMN05421806_11920</name>
</gene>
<feature type="transmembrane region" description="Helical" evidence="2">
    <location>
        <begin position="378"/>
        <end position="396"/>
    </location>
</feature>
<dbReference type="RefSeq" id="WP_093616528.1">
    <property type="nucleotide sequence ID" value="NZ_FNFF01000019.1"/>
</dbReference>
<keyword evidence="4" id="KW-1185">Reference proteome</keyword>
<dbReference type="InterPro" id="IPR036259">
    <property type="entry name" value="MFS_trans_sf"/>
</dbReference>
<feature type="transmembrane region" description="Helical" evidence="2">
    <location>
        <begin position="346"/>
        <end position="366"/>
    </location>
</feature>
<feature type="transmembrane region" description="Helical" evidence="2">
    <location>
        <begin position="252"/>
        <end position="274"/>
    </location>
</feature>
<proteinExistence type="predicted"/>
<dbReference type="SUPFAM" id="SSF103473">
    <property type="entry name" value="MFS general substrate transporter"/>
    <property type="match status" value="1"/>
</dbReference>